<dbReference type="GO" id="GO:0046654">
    <property type="term" value="P:tetrahydrofolate biosynthetic process"/>
    <property type="evidence" value="ECO:0007669"/>
    <property type="project" value="UniProtKB-UniPathway"/>
</dbReference>
<evidence type="ECO:0000256" key="9">
    <source>
        <dbReference type="ARBA" id="ARBA00022909"/>
    </source>
</evidence>
<evidence type="ECO:0000259" key="13">
    <source>
        <dbReference type="PROSITE" id="PS00794"/>
    </source>
</evidence>
<dbReference type="Proteomes" id="UP000002407">
    <property type="component" value="Chromosome"/>
</dbReference>
<protein>
    <recommendedName>
        <fullName evidence="4">2-amino-4-hydroxy-6-hydroxymethyldihydropteridine pyrophosphokinase</fullName>
        <ecNumber evidence="3">2.7.6.3</ecNumber>
    </recommendedName>
    <alternativeName>
        <fullName evidence="11">6-hydroxymethyl-7,8-dihydropterin pyrophosphokinase</fullName>
    </alternativeName>
    <alternativeName>
        <fullName evidence="12">7,8-dihydro-6-hydroxymethylpterin-pyrophosphokinase</fullName>
    </alternativeName>
</protein>
<evidence type="ECO:0000256" key="1">
    <source>
        <dbReference type="ARBA" id="ARBA00005051"/>
    </source>
</evidence>
<dbReference type="InterPro" id="IPR000550">
    <property type="entry name" value="Hppk"/>
</dbReference>
<evidence type="ECO:0000256" key="4">
    <source>
        <dbReference type="ARBA" id="ARBA00016218"/>
    </source>
</evidence>
<keyword evidence="15" id="KW-1185">Reference proteome</keyword>
<name>A7I2M2_CAMHC</name>
<keyword evidence="6" id="KW-0547">Nucleotide-binding</keyword>
<dbReference type="GO" id="GO:0046656">
    <property type="term" value="P:folic acid biosynthetic process"/>
    <property type="evidence" value="ECO:0007669"/>
    <property type="project" value="UniProtKB-KW"/>
</dbReference>
<keyword evidence="8" id="KW-0067">ATP-binding</keyword>
<dbReference type="HOGENOM" id="CLU_097916_5_0_7"/>
<dbReference type="Gene3D" id="3.30.70.560">
    <property type="entry name" value="7,8-Dihydro-6-hydroxymethylpterin-pyrophosphokinase HPPK"/>
    <property type="match status" value="1"/>
</dbReference>
<dbReference type="KEGG" id="cha:CHAB381_1209"/>
<accession>A7I2M2</accession>
<evidence type="ECO:0000256" key="5">
    <source>
        <dbReference type="ARBA" id="ARBA00022679"/>
    </source>
</evidence>
<evidence type="ECO:0000256" key="2">
    <source>
        <dbReference type="ARBA" id="ARBA00005810"/>
    </source>
</evidence>
<gene>
    <name evidence="14" type="primary">folK</name>
    <name evidence="14" type="ordered locus">CHAB381_1209</name>
</gene>
<dbReference type="GO" id="GO:0016301">
    <property type="term" value="F:kinase activity"/>
    <property type="evidence" value="ECO:0007669"/>
    <property type="project" value="UniProtKB-KW"/>
</dbReference>
<evidence type="ECO:0000256" key="8">
    <source>
        <dbReference type="ARBA" id="ARBA00022840"/>
    </source>
</evidence>
<dbReference type="GO" id="GO:0005524">
    <property type="term" value="F:ATP binding"/>
    <property type="evidence" value="ECO:0007669"/>
    <property type="project" value="UniProtKB-KW"/>
</dbReference>
<dbReference type="eggNOG" id="COG0801">
    <property type="taxonomic scope" value="Bacteria"/>
</dbReference>
<dbReference type="CDD" id="cd00483">
    <property type="entry name" value="HPPK"/>
    <property type="match status" value="1"/>
</dbReference>
<dbReference type="SUPFAM" id="SSF55083">
    <property type="entry name" value="6-hydroxymethyl-7,8-dihydropterin pyrophosphokinase, HPPK"/>
    <property type="match status" value="1"/>
</dbReference>
<sequence length="168" mass="19368">MNVTLKNNGFWDFKDAICFVKSANFGIFFGADNNYKNTFVLGIGGNMGDTRARFERFLRVLRHDRRFFVSQSSIILKNKPFGFLKQNDFLNAVLIVQTSLFPQAVLKLLNHFEKIFGRKRSFKNAPRTLDLDILYFDKKVRKSARLILPHSGVNDRVSVILPFGSLRS</sequence>
<dbReference type="NCBIfam" id="TIGR01498">
    <property type="entry name" value="folK"/>
    <property type="match status" value="1"/>
</dbReference>
<comment type="pathway">
    <text evidence="1">Cofactor biosynthesis; tetrahydrofolate biosynthesis; 2-amino-4-hydroxy-6-hydroxymethyl-7,8-dihydropteridine diphosphate from 7,8-dihydroneopterin triphosphate: step 4/4.</text>
</comment>
<evidence type="ECO:0000256" key="11">
    <source>
        <dbReference type="ARBA" id="ARBA00029766"/>
    </source>
</evidence>
<dbReference type="GO" id="GO:0003848">
    <property type="term" value="F:2-amino-4-hydroxy-6-hydroxymethyldihydropteridine diphosphokinase activity"/>
    <property type="evidence" value="ECO:0007669"/>
    <property type="project" value="UniProtKB-EC"/>
</dbReference>
<dbReference type="InterPro" id="IPR035907">
    <property type="entry name" value="Hppk_sf"/>
</dbReference>
<evidence type="ECO:0000256" key="10">
    <source>
        <dbReference type="ARBA" id="ARBA00029409"/>
    </source>
</evidence>
<dbReference type="Pfam" id="PF01288">
    <property type="entry name" value="HPPK"/>
    <property type="match status" value="1"/>
</dbReference>
<reference evidence="15" key="1">
    <citation type="submission" date="2007-07" db="EMBL/GenBank/DDBJ databases">
        <title>Complete genome sequence of Campylobacter hominis ATCC BAA-381, a commensal isolated from the human gastrointestinal tract.</title>
        <authorList>
            <person name="Fouts D.E."/>
            <person name="Mongodin E.F."/>
            <person name="Puiu D."/>
            <person name="Sebastian Y."/>
            <person name="Miller W.G."/>
            <person name="Mandrell R.E."/>
            <person name="Nelson K.E."/>
        </authorList>
    </citation>
    <scope>NUCLEOTIDE SEQUENCE [LARGE SCALE GENOMIC DNA]</scope>
    <source>
        <strain evidence="15">ATCC BAA-381 / DSM 21671 / CCUG 45161 / LMG 19568 / NCTC 13146 / CH001A</strain>
    </source>
</reference>
<dbReference type="RefSeq" id="WP_012109063.1">
    <property type="nucleotide sequence ID" value="NC_009714.1"/>
</dbReference>
<dbReference type="EC" id="2.7.6.3" evidence="3"/>
<evidence type="ECO:0000256" key="12">
    <source>
        <dbReference type="ARBA" id="ARBA00033413"/>
    </source>
</evidence>
<dbReference type="AlphaFoldDB" id="A7I2M2"/>
<evidence type="ECO:0000256" key="7">
    <source>
        <dbReference type="ARBA" id="ARBA00022777"/>
    </source>
</evidence>
<evidence type="ECO:0000256" key="3">
    <source>
        <dbReference type="ARBA" id="ARBA00013253"/>
    </source>
</evidence>
<dbReference type="PROSITE" id="PS00794">
    <property type="entry name" value="HPPK"/>
    <property type="match status" value="1"/>
</dbReference>
<dbReference type="EMBL" id="CP000776">
    <property type="protein sequence ID" value="ABS51907.1"/>
    <property type="molecule type" value="Genomic_DNA"/>
</dbReference>
<keyword evidence="7 14" id="KW-0418">Kinase</keyword>
<dbReference type="PANTHER" id="PTHR43071">
    <property type="entry name" value="2-AMINO-4-HYDROXY-6-HYDROXYMETHYLDIHYDROPTERIDINE PYROPHOSPHOKINASE"/>
    <property type="match status" value="1"/>
</dbReference>
<keyword evidence="9" id="KW-0289">Folate biosynthesis</keyword>
<keyword evidence="5 14" id="KW-0808">Transferase</keyword>
<evidence type="ECO:0000256" key="6">
    <source>
        <dbReference type="ARBA" id="ARBA00022741"/>
    </source>
</evidence>
<dbReference type="OrthoDB" id="9808041at2"/>
<proteinExistence type="inferred from homology"/>
<dbReference type="PANTHER" id="PTHR43071:SF1">
    <property type="entry name" value="2-AMINO-4-HYDROXY-6-HYDROXYMETHYLDIHYDROPTERIDINE PYROPHOSPHOKINASE"/>
    <property type="match status" value="1"/>
</dbReference>
<evidence type="ECO:0000313" key="15">
    <source>
        <dbReference type="Proteomes" id="UP000002407"/>
    </source>
</evidence>
<organism evidence="14 15">
    <name type="scientific">Campylobacter hominis (strain ATCC BAA-381 / DSM 21671 / CCUG 45161 / LMG 19568 / NCTC 13146 / CH001A)</name>
    <dbReference type="NCBI Taxonomy" id="360107"/>
    <lineage>
        <taxon>Bacteria</taxon>
        <taxon>Pseudomonadati</taxon>
        <taxon>Campylobacterota</taxon>
        <taxon>Epsilonproteobacteria</taxon>
        <taxon>Campylobacterales</taxon>
        <taxon>Campylobacteraceae</taxon>
        <taxon>Campylobacter</taxon>
    </lineage>
</organism>
<comment type="similarity">
    <text evidence="2">Belongs to the HPPK family.</text>
</comment>
<comment type="function">
    <text evidence="10">Catalyzes the transfer of pyrophosphate from adenosine triphosphate (ATP) to 6-hydroxymethyl-7,8-dihydropterin, an enzymatic step in folate biosynthesis pathway.</text>
</comment>
<dbReference type="STRING" id="360107.CHAB381_1209"/>
<evidence type="ECO:0000313" key="14">
    <source>
        <dbReference type="EMBL" id="ABS51907.1"/>
    </source>
</evidence>
<feature type="domain" description="7,8-dihydro-6-hydroxymethylpterin-pyrophosphokinase" evidence="13">
    <location>
        <begin position="123"/>
        <end position="134"/>
    </location>
</feature>
<dbReference type="UniPathway" id="UPA00077">
    <property type="reaction ID" value="UER00155"/>
</dbReference>